<organism evidence="3 4">
    <name type="scientific">Pseudoduganella danionis</name>
    <dbReference type="NCBI Taxonomy" id="1890295"/>
    <lineage>
        <taxon>Bacteria</taxon>
        <taxon>Pseudomonadati</taxon>
        <taxon>Pseudomonadota</taxon>
        <taxon>Betaproteobacteria</taxon>
        <taxon>Burkholderiales</taxon>
        <taxon>Oxalobacteraceae</taxon>
        <taxon>Telluria group</taxon>
        <taxon>Pseudoduganella</taxon>
    </lineage>
</organism>
<feature type="transmembrane region" description="Helical" evidence="1">
    <location>
        <begin position="50"/>
        <end position="72"/>
    </location>
</feature>
<feature type="transmembrane region" description="Helical" evidence="1">
    <location>
        <begin position="84"/>
        <end position="108"/>
    </location>
</feature>
<accession>A0ABW9SMT4</accession>
<protein>
    <submittedName>
        <fullName evidence="3">DUF1648 domain-containing protein</fullName>
    </submittedName>
</protein>
<dbReference type="InterPro" id="IPR025962">
    <property type="entry name" value="SdpI/YhfL"/>
</dbReference>
<sequence>MKPRAVLLCLLMIVVMCVVTAYLYPRLPATLPMHWNAAGQVDGYGPRWQIWLLGPGAMGGLLLLGMALPWLSPRQFEVQASGATYGYLMTLPVALMACVEALVLGAALGLPLEIGRIAPALGCVALILTGNPMGKVRRNFYMGIRTPWTLASERVWYATHRLAGRLMVGSGVLGLLLLAAGAPHWLLLLALLAWVPLAVLYSLLYYKRLPQ</sequence>
<gene>
    <name evidence="3" type="ORF">GM655_11740</name>
</gene>
<dbReference type="PANTHER" id="PTHR37810:SF5">
    <property type="entry name" value="IMMUNITY PROTEIN SDPI"/>
    <property type="match status" value="1"/>
</dbReference>
<evidence type="ECO:0000313" key="3">
    <source>
        <dbReference type="EMBL" id="MTW33498.1"/>
    </source>
</evidence>
<name>A0ABW9SMT4_9BURK</name>
<dbReference type="InterPro" id="IPR026272">
    <property type="entry name" value="SdpI"/>
</dbReference>
<dbReference type="RefSeq" id="WP_155434888.1">
    <property type="nucleotide sequence ID" value="NZ_JBHLXK010000005.1"/>
</dbReference>
<feature type="domain" description="DUF1648" evidence="2">
    <location>
        <begin position="11"/>
        <end position="53"/>
    </location>
</feature>
<evidence type="ECO:0000313" key="4">
    <source>
        <dbReference type="Proteomes" id="UP000735592"/>
    </source>
</evidence>
<feature type="transmembrane region" description="Helical" evidence="1">
    <location>
        <begin position="185"/>
        <end position="206"/>
    </location>
</feature>
<dbReference type="InterPro" id="IPR012867">
    <property type="entry name" value="DUF1648"/>
</dbReference>
<dbReference type="Pfam" id="PF07853">
    <property type="entry name" value="DUF1648"/>
    <property type="match status" value="1"/>
</dbReference>
<proteinExistence type="predicted"/>
<keyword evidence="1" id="KW-0472">Membrane</keyword>
<dbReference type="EMBL" id="WNKW01000003">
    <property type="protein sequence ID" value="MTW33498.1"/>
    <property type="molecule type" value="Genomic_DNA"/>
</dbReference>
<reference evidence="3 4" key="1">
    <citation type="submission" date="2019-11" db="EMBL/GenBank/DDBJ databases">
        <title>Type strains purchased from KCTC, JCM and DSMZ.</title>
        <authorList>
            <person name="Lu H."/>
        </authorList>
    </citation>
    <scope>NUCLEOTIDE SEQUENCE [LARGE SCALE GENOMIC DNA]</scope>
    <source>
        <strain evidence="3 4">DSM 103461</strain>
    </source>
</reference>
<evidence type="ECO:0000259" key="2">
    <source>
        <dbReference type="Pfam" id="PF07853"/>
    </source>
</evidence>
<feature type="transmembrane region" description="Helical" evidence="1">
    <location>
        <begin position="114"/>
        <end position="134"/>
    </location>
</feature>
<feature type="transmembrane region" description="Helical" evidence="1">
    <location>
        <begin position="155"/>
        <end position="179"/>
    </location>
</feature>
<comment type="caution">
    <text evidence="3">The sequence shown here is derived from an EMBL/GenBank/DDBJ whole genome shotgun (WGS) entry which is preliminary data.</text>
</comment>
<dbReference type="Pfam" id="PF13630">
    <property type="entry name" value="SdpI"/>
    <property type="match status" value="1"/>
</dbReference>
<keyword evidence="4" id="KW-1185">Reference proteome</keyword>
<dbReference type="PANTHER" id="PTHR37810">
    <property type="entry name" value="IMMUNITY PROTEIN SDPI"/>
    <property type="match status" value="1"/>
</dbReference>
<evidence type="ECO:0000256" key="1">
    <source>
        <dbReference type="SAM" id="Phobius"/>
    </source>
</evidence>
<keyword evidence="1" id="KW-0812">Transmembrane</keyword>
<keyword evidence="1" id="KW-1133">Transmembrane helix</keyword>
<dbReference type="Proteomes" id="UP000735592">
    <property type="component" value="Unassembled WGS sequence"/>
</dbReference>
<dbReference type="PIRSF" id="PIRSF038959">
    <property type="entry name" value="SdpI"/>
    <property type="match status" value="1"/>
</dbReference>